<dbReference type="SUPFAM" id="SSF56281">
    <property type="entry name" value="Metallo-hydrolase/oxidoreductase"/>
    <property type="match status" value="1"/>
</dbReference>
<proteinExistence type="predicted"/>
<keyword evidence="2" id="KW-1185">Reference proteome</keyword>
<evidence type="ECO:0008006" key="3">
    <source>
        <dbReference type="Google" id="ProtNLM"/>
    </source>
</evidence>
<sequence>MDDSLHLNLQEVDTLEATVIIDNELDPMSPAAPDTVRIAGQMGNLIFKPGNEITDRGDATRELRMEDICCAAHGLSILVTATKADKTHSVLFDVGPEEDIWERNVKRLRPDLASVEVIQLSHWHRDHSGGLLRAIRMIKNAKKAQGRSDDIVIDLHPDRPAYRGMAAAQTIVSLEADPTFEEISGAGAVIEKNSEAHTILDDMFLVSGEIPRVTPYETGLKSAVRFDPETKDWYSDEQITDERFLAVNLKGKGLVMFTGCSHGGVVNASKHAIELVPKNTLFHAVVGGFHLATSEEPQVQKTVADLKRLDPAVLMPGHCSGWRSKFAIEKAMPGTLVPCTVGISITF</sequence>
<dbReference type="GO" id="GO:0016740">
    <property type="term" value="F:transferase activity"/>
    <property type="evidence" value="ECO:0007669"/>
    <property type="project" value="TreeGrafter"/>
</dbReference>
<reference evidence="1 2" key="1">
    <citation type="journal article" date="2023" name="IMA Fungus">
        <title>Comparative genomic study of the Penicillium genus elucidates a diverse pangenome and 15 lateral gene transfer events.</title>
        <authorList>
            <person name="Petersen C."/>
            <person name="Sorensen T."/>
            <person name="Nielsen M.R."/>
            <person name="Sondergaard T.E."/>
            <person name="Sorensen J.L."/>
            <person name="Fitzpatrick D.A."/>
            <person name="Frisvad J.C."/>
            <person name="Nielsen K.L."/>
        </authorList>
    </citation>
    <scope>NUCLEOTIDE SEQUENCE [LARGE SCALE GENOMIC DNA]</scope>
    <source>
        <strain evidence="1 2">IBT 35679</strain>
    </source>
</reference>
<organism evidence="1 2">
    <name type="scientific">Penicillium frequentans</name>
    <dbReference type="NCBI Taxonomy" id="3151616"/>
    <lineage>
        <taxon>Eukaryota</taxon>
        <taxon>Fungi</taxon>
        <taxon>Dikarya</taxon>
        <taxon>Ascomycota</taxon>
        <taxon>Pezizomycotina</taxon>
        <taxon>Eurotiomycetes</taxon>
        <taxon>Eurotiomycetidae</taxon>
        <taxon>Eurotiales</taxon>
        <taxon>Aspergillaceae</taxon>
        <taxon>Penicillium</taxon>
    </lineage>
</organism>
<dbReference type="Gene3D" id="3.60.15.10">
    <property type="entry name" value="Ribonuclease Z/Hydroxyacylglutathione hydrolase-like"/>
    <property type="match status" value="1"/>
</dbReference>
<protein>
    <recommendedName>
        <fullName evidence="3">Metallo-beta-lactamase domain-containing protein</fullName>
    </recommendedName>
</protein>
<dbReference type="PANTHER" id="PTHR13754:SF13">
    <property type="entry name" value="METALLO-BETA-LACTAMASE SUPERFAMILY PROTEIN (AFU_ORTHOLOGUE AFUA_3G07630)"/>
    <property type="match status" value="1"/>
</dbReference>
<dbReference type="Proteomes" id="UP001220324">
    <property type="component" value="Unassembled WGS sequence"/>
</dbReference>
<dbReference type="PANTHER" id="PTHR13754">
    <property type="entry name" value="METALLO-BETA-LACTAMASE SUPERFAMILY PROTEIN"/>
    <property type="match status" value="1"/>
</dbReference>
<accession>A0AAD6CSR8</accession>
<dbReference type="InterPro" id="IPR041712">
    <property type="entry name" value="DHPS-like_MBL-fold"/>
</dbReference>
<dbReference type="CDD" id="cd07713">
    <property type="entry name" value="DHPS-like_MBL-fold"/>
    <property type="match status" value="1"/>
</dbReference>
<gene>
    <name evidence="1" type="ORF">N7494_007576</name>
</gene>
<evidence type="ECO:0000313" key="2">
    <source>
        <dbReference type="Proteomes" id="UP001220324"/>
    </source>
</evidence>
<dbReference type="AlphaFoldDB" id="A0AAD6CSR8"/>
<comment type="caution">
    <text evidence="1">The sequence shown here is derived from an EMBL/GenBank/DDBJ whole genome shotgun (WGS) entry which is preliminary data.</text>
</comment>
<dbReference type="InterPro" id="IPR036866">
    <property type="entry name" value="RibonucZ/Hydroxyglut_hydro"/>
</dbReference>
<dbReference type="InterPro" id="IPR052926">
    <property type="entry name" value="Metallo-beta-lactamase_dom"/>
</dbReference>
<dbReference type="EMBL" id="JAQIZZ010000006">
    <property type="protein sequence ID" value="KAJ5538097.1"/>
    <property type="molecule type" value="Genomic_DNA"/>
</dbReference>
<evidence type="ECO:0000313" key="1">
    <source>
        <dbReference type="EMBL" id="KAJ5538097.1"/>
    </source>
</evidence>
<name>A0AAD6CSR8_9EURO</name>